<dbReference type="Proteomes" id="UP000694924">
    <property type="component" value="Unplaced"/>
</dbReference>
<feature type="compositionally biased region" description="Basic and acidic residues" evidence="1">
    <location>
        <begin position="94"/>
        <end position="104"/>
    </location>
</feature>
<organism evidence="3 4">
    <name type="scientific">Polistes dominula</name>
    <name type="common">European paper wasp</name>
    <name type="synonym">Vespa dominula</name>
    <dbReference type="NCBI Taxonomy" id="743375"/>
    <lineage>
        <taxon>Eukaryota</taxon>
        <taxon>Metazoa</taxon>
        <taxon>Ecdysozoa</taxon>
        <taxon>Arthropoda</taxon>
        <taxon>Hexapoda</taxon>
        <taxon>Insecta</taxon>
        <taxon>Pterygota</taxon>
        <taxon>Neoptera</taxon>
        <taxon>Endopterygota</taxon>
        <taxon>Hymenoptera</taxon>
        <taxon>Apocrita</taxon>
        <taxon>Aculeata</taxon>
        <taxon>Vespoidea</taxon>
        <taxon>Vespidae</taxon>
        <taxon>Polistinae</taxon>
        <taxon>Polistini</taxon>
        <taxon>Polistes</taxon>
    </lineage>
</organism>
<keyword evidence="2" id="KW-1133">Transmembrane helix</keyword>
<feature type="transmembrane region" description="Helical" evidence="2">
    <location>
        <begin position="38"/>
        <end position="64"/>
    </location>
</feature>
<proteinExistence type="predicted"/>
<sequence length="329" mass="37733">MSKDGSSGESGAQDSGDNAGDVKDVNASLYEDKGPKKIVRIITVMAYMFSVSFVAIVLSAYYVFLWEPPNPRLMHSPAIRLRADPRLDFLRIESPPEQHLETISRHSSSKRNNSNERIQEHVKESTLGNNDLEEFATTLKTTLAEELIHERNNDNYSSSYSSSSSSIQEYLIKHNNRDNEDDNMKENKKINLPWKNLRQNYNLKQSIVIDREGERKDKMNETIFMNKIMYNNLMEKSERKHEEDENKEKKTQIGKTTTAKSITTNETTDETSEMSTTLREKSLLQILTGTTKTKEIFPYTSSSSIASKESRMIDVVTTTKSYKEDKSRN</sequence>
<feature type="compositionally biased region" description="Basic and acidic residues" evidence="1">
    <location>
        <begin position="237"/>
        <end position="251"/>
    </location>
</feature>
<accession>A0ABM1J6D4</accession>
<feature type="compositionally biased region" description="Polar residues" evidence="1">
    <location>
        <begin position="1"/>
        <end position="16"/>
    </location>
</feature>
<feature type="region of interest" description="Disordered" evidence="1">
    <location>
        <begin position="237"/>
        <end position="277"/>
    </location>
</feature>
<evidence type="ECO:0000256" key="1">
    <source>
        <dbReference type="SAM" id="MobiDB-lite"/>
    </source>
</evidence>
<dbReference type="InterPro" id="IPR029162">
    <property type="entry name" value="InaF-motif"/>
</dbReference>
<keyword evidence="2" id="KW-0472">Membrane</keyword>
<feature type="region of interest" description="Disordered" evidence="1">
    <location>
        <begin position="94"/>
        <end position="118"/>
    </location>
</feature>
<feature type="region of interest" description="Disordered" evidence="1">
    <location>
        <begin position="1"/>
        <end position="21"/>
    </location>
</feature>
<dbReference type="RefSeq" id="XP_015188022.1">
    <property type="nucleotide sequence ID" value="XM_015332536.1"/>
</dbReference>
<dbReference type="PANTHER" id="PTHR34929:SF1">
    <property type="entry name" value="INAF MOTIF CONTAINING 2"/>
    <property type="match status" value="1"/>
</dbReference>
<keyword evidence="3" id="KW-1185">Reference proteome</keyword>
<reference evidence="4" key="1">
    <citation type="submission" date="2025-08" db="UniProtKB">
        <authorList>
            <consortium name="RefSeq"/>
        </authorList>
    </citation>
    <scope>IDENTIFICATION</scope>
    <source>
        <tissue evidence="4">Whole body</tissue>
    </source>
</reference>
<evidence type="ECO:0000256" key="2">
    <source>
        <dbReference type="SAM" id="Phobius"/>
    </source>
</evidence>
<keyword evidence="2" id="KW-0812">Transmembrane</keyword>
<protein>
    <submittedName>
        <fullName evidence="4">Uncharacterized protein LOC107072529</fullName>
    </submittedName>
</protein>
<dbReference type="GeneID" id="107072529"/>
<name>A0ABM1J6D4_POLDO</name>
<evidence type="ECO:0000313" key="3">
    <source>
        <dbReference type="Proteomes" id="UP000694924"/>
    </source>
</evidence>
<evidence type="ECO:0000313" key="4">
    <source>
        <dbReference type="RefSeq" id="XP_015188022.1"/>
    </source>
</evidence>
<dbReference type="PANTHER" id="PTHR34929">
    <property type="entry name" value="ZGC:153157"/>
    <property type="match status" value="1"/>
</dbReference>
<gene>
    <name evidence="4" type="primary">LOC107072529</name>
</gene>
<dbReference type="Pfam" id="PF15018">
    <property type="entry name" value="InaF-motif"/>
    <property type="match status" value="1"/>
</dbReference>